<sequence length="49" mass="5820">NTLVSIFLRKLEYYKGILFLTTNYIQSFNKVIINRIYFIIKYGLLGENA</sequence>
<evidence type="ECO:0000313" key="1">
    <source>
        <dbReference type="EMBL" id="KAF2176532.1"/>
    </source>
</evidence>
<organism evidence="1 2">
    <name type="scientific">Zopfia rhizophila CBS 207.26</name>
    <dbReference type="NCBI Taxonomy" id="1314779"/>
    <lineage>
        <taxon>Eukaryota</taxon>
        <taxon>Fungi</taxon>
        <taxon>Dikarya</taxon>
        <taxon>Ascomycota</taxon>
        <taxon>Pezizomycotina</taxon>
        <taxon>Dothideomycetes</taxon>
        <taxon>Dothideomycetes incertae sedis</taxon>
        <taxon>Zopfiaceae</taxon>
        <taxon>Zopfia</taxon>
    </lineage>
</organism>
<dbReference type="OrthoDB" id="3556775at2759"/>
<feature type="non-terminal residue" evidence="1">
    <location>
        <position position="1"/>
    </location>
</feature>
<dbReference type="EMBL" id="ML994706">
    <property type="protein sequence ID" value="KAF2176532.1"/>
    <property type="molecule type" value="Genomic_DNA"/>
</dbReference>
<accession>A0A6A6DDR8</accession>
<dbReference type="PANTHER" id="PTHR46411:SF3">
    <property type="entry name" value="AAA+ ATPASE DOMAIN-CONTAINING PROTEIN"/>
    <property type="match status" value="1"/>
</dbReference>
<dbReference type="Proteomes" id="UP000800200">
    <property type="component" value="Unassembled WGS sequence"/>
</dbReference>
<protein>
    <recommendedName>
        <fullName evidence="3">ATPase AAA-type core domain-containing protein</fullName>
    </recommendedName>
</protein>
<evidence type="ECO:0008006" key="3">
    <source>
        <dbReference type="Google" id="ProtNLM"/>
    </source>
</evidence>
<dbReference type="AlphaFoldDB" id="A0A6A6DDR8"/>
<dbReference type="PANTHER" id="PTHR46411">
    <property type="entry name" value="FAMILY ATPASE, PUTATIVE-RELATED"/>
    <property type="match status" value="1"/>
</dbReference>
<keyword evidence="2" id="KW-1185">Reference proteome</keyword>
<reference evidence="1" key="1">
    <citation type="journal article" date="2020" name="Stud. Mycol.">
        <title>101 Dothideomycetes genomes: a test case for predicting lifestyles and emergence of pathogens.</title>
        <authorList>
            <person name="Haridas S."/>
            <person name="Albert R."/>
            <person name="Binder M."/>
            <person name="Bloem J."/>
            <person name="Labutti K."/>
            <person name="Salamov A."/>
            <person name="Andreopoulos B."/>
            <person name="Baker S."/>
            <person name="Barry K."/>
            <person name="Bills G."/>
            <person name="Bluhm B."/>
            <person name="Cannon C."/>
            <person name="Castanera R."/>
            <person name="Culley D."/>
            <person name="Daum C."/>
            <person name="Ezra D."/>
            <person name="Gonzalez J."/>
            <person name="Henrissat B."/>
            <person name="Kuo A."/>
            <person name="Liang C."/>
            <person name="Lipzen A."/>
            <person name="Lutzoni F."/>
            <person name="Magnuson J."/>
            <person name="Mondo S."/>
            <person name="Nolan M."/>
            <person name="Ohm R."/>
            <person name="Pangilinan J."/>
            <person name="Park H.-J."/>
            <person name="Ramirez L."/>
            <person name="Alfaro M."/>
            <person name="Sun H."/>
            <person name="Tritt A."/>
            <person name="Yoshinaga Y."/>
            <person name="Zwiers L.-H."/>
            <person name="Turgeon B."/>
            <person name="Goodwin S."/>
            <person name="Spatafora J."/>
            <person name="Crous P."/>
            <person name="Grigoriev I."/>
        </authorList>
    </citation>
    <scope>NUCLEOTIDE SEQUENCE</scope>
    <source>
        <strain evidence="1">CBS 207.26</strain>
    </source>
</reference>
<name>A0A6A6DDR8_9PEZI</name>
<gene>
    <name evidence="1" type="ORF">K469DRAFT_606871</name>
</gene>
<proteinExistence type="predicted"/>
<evidence type="ECO:0000313" key="2">
    <source>
        <dbReference type="Proteomes" id="UP000800200"/>
    </source>
</evidence>